<evidence type="ECO:0008006" key="4">
    <source>
        <dbReference type="Google" id="ProtNLM"/>
    </source>
</evidence>
<protein>
    <recommendedName>
        <fullName evidence="4">Transmembrane protein</fullName>
    </recommendedName>
</protein>
<dbReference type="EMBL" id="WVTB01000016">
    <property type="protein sequence ID" value="KAF3809470.1"/>
    <property type="molecule type" value="Genomic_DNA"/>
</dbReference>
<dbReference type="AlphaFoldDB" id="A0A8H4CST0"/>
<dbReference type="RefSeq" id="XP_045268629.1">
    <property type="nucleotide sequence ID" value="XM_045412623.1"/>
</dbReference>
<evidence type="ECO:0000256" key="1">
    <source>
        <dbReference type="SAM" id="SignalP"/>
    </source>
</evidence>
<dbReference type="Proteomes" id="UP000613401">
    <property type="component" value="Unassembled WGS sequence"/>
</dbReference>
<evidence type="ECO:0000313" key="3">
    <source>
        <dbReference type="Proteomes" id="UP000613401"/>
    </source>
</evidence>
<comment type="caution">
    <text evidence="2">The sequence shown here is derived from an EMBL/GenBank/DDBJ whole genome shotgun (WGS) entry which is preliminary data.</text>
</comment>
<reference evidence="2" key="2">
    <citation type="submission" date="2020-03" db="EMBL/GenBank/DDBJ databases">
        <authorList>
            <person name="Fu F.-F."/>
            <person name="Chen J."/>
        </authorList>
    </citation>
    <scope>NUCLEOTIDE SEQUENCE</scope>
    <source>
        <strain evidence="2">Lc1</strain>
    </source>
</reference>
<keyword evidence="1" id="KW-0732">Signal</keyword>
<organism evidence="2 3">
    <name type="scientific">Colletotrichum gloeosporioides</name>
    <name type="common">Anthracnose fungus</name>
    <name type="synonym">Glomerella cingulata</name>
    <dbReference type="NCBI Taxonomy" id="474922"/>
    <lineage>
        <taxon>Eukaryota</taxon>
        <taxon>Fungi</taxon>
        <taxon>Dikarya</taxon>
        <taxon>Ascomycota</taxon>
        <taxon>Pezizomycotina</taxon>
        <taxon>Sordariomycetes</taxon>
        <taxon>Hypocreomycetidae</taxon>
        <taxon>Glomerellales</taxon>
        <taxon>Glomerellaceae</taxon>
        <taxon>Colletotrichum</taxon>
        <taxon>Colletotrichum gloeosporioides species complex</taxon>
    </lineage>
</organism>
<name>A0A8H4CST0_COLGL</name>
<feature type="chain" id="PRO_5034790914" description="Transmembrane protein" evidence="1">
    <location>
        <begin position="20"/>
        <end position="144"/>
    </location>
</feature>
<gene>
    <name evidence="2" type="ORF">GCG54_00012751</name>
</gene>
<accession>A0A8H4CST0</accession>
<dbReference type="GeneID" id="69019869"/>
<proteinExistence type="predicted"/>
<keyword evidence="3" id="KW-1185">Reference proteome</keyword>
<feature type="signal peptide" evidence="1">
    <location>
        <begin position="1"/>
        <end position="19"/>
    </location>
</feature>
<reference evidence="2" key="1">
    <citation type="journal article" date="2020" name="Phytopathology">
        <title>Genome sequence and comparative analysis of Colletotrichum gloeosporioides isolated from Liriodendron leaves.</title>
        <authorList>
            <person name="Fu F.F."/>
            <person name="Hao Z."/>
            <person name="Wang P."/>
            <person name="Lu Y."/>
            <person name="Xue L.J."/>
            <person name="Wei G."/>
            <person name="Tian Y."/>
            <person name="Baishi H."/>
            <person name="Xu H."/>
            <person name="Shi J."/>
            <person name="Cheng T."/>
            <person name="Wang G."/>
            <person name="Yi Y."/>
            <person name="Chen J."/>
        </authorList>
    </citation>
    <scope>NUCLEOTIDE SEQUENCE</scope>
    <source>
        <strain evidence="2">Lc1</strain>
    </source>
</reference>
<sequence>MIFLGSVLFAVAIFFAGQMFRPFSTTASQPTFLDDDDEECGCFDESRMHPLLERGTFRIDFGSASSCTIVPSTGGFYLMACDGVELEFLGLSGFGTNPRAEDPVDEDHHCARMRKLGATLYSSDWNYSTKHNSMIKDSKREDPS</sequence>
<evidence type="ECO:0000313" key="2">
    <source>
        <dbReference type="EMBL" id="KAF3809470.1"/>
    </source>
</evidence>